<protein>
    <submittedName>
        <fullName evidence="1">Uncharacterized protein</fullName>
    </submittedName>
</protein>
<accession>A0AAV1WZH7</accession>
<proteinExistence type="predicted"/>
<comment type="caution">
    <text evidence="1">The sequence shown here is derived from an EMBL/GenBank/DDBJ whole genome shotgun (WGS) entry which is preliminary data.</text>
</comment>
<dbReference type="Proteomes" id="UP001497480">
    <property type="component" value="Unassembled WGS sequence"/>
</dbReference>
<evidence type="ECO:0000313" key="1">
    <source>
        <dbReference type="EMBL" id="CAL0314810.1"/>
    </source>
</evidence>
<reference evidence="1 2" key="1">
    <citation type="submission" date="2024-03" db="EMBL/GenBank/DDBJ databases">
        <authorList>
            <person name="Martinez-Hernandez J."/>
        </authorList>
    </citation>
    <scope>NUCLEOTIDE SEQUENCE [LARGE SCALE GENOMIC DNA]</scope>
</reference>
<dbReference type="EMBL" id="CAXHTB010000011">
    <property type="protein sequence ID" value="CAL0314810.1"/>
    <property type="molecule type" value="Genomic_DNA"/>
</dbReference>
<organism evidence="1 2">
    <name type="scientific">Lupinus luteus</name>
    <name type="common">European yellow lupine</name>
    <dbReference type="NCBI Taxonomy" id="3873"/>
    <lineage>
        <taxon>Eukaryota</taxon>
        <taxon>Viridiplantae</taxon>
        <taxon>Streptophyta</taxon>
        <taxon>Embryophyta</taxon>
        <taxon>Tracheophyta</taxon>
        <taxon>Spermatophyta</taxon>
        <taxon>Magnoliopsida</taxon>
        <taxon>eudicotyledons</taxon>
        <taxon>Gunneridae</taxon>
        <taxon>Pentapetalae</taxon>
        <taxon>rosids</taxon>
        <taxon>fabids</taxon>
        <taxon>Fabales</taxon>
        <taxon>Fabaceae</taxon>
        <taxon>Papilionoideae</taxon>
        <taxon>50 kb inversion clade</taxon>
        <taxon>genistoids sensu lato</taxon>
        <taxon>core genistoids</taxon>
        <taxon>Genisteae</taxon>
        <taxon>Lupinus</taxon>
    </lineage>
</organism>
<name>A0AAV1WZH7_LUPLU</name>
<gene>
    <name evidence="1" type="ORF">LLUT_LOCUS15870</name>
</gene>
<dbReference type="AlphaFoldDB" id="A0AAV1WZH7"/>
<evidence type="ECO:0000313" key="2">
    <source>
        <dbReference type="Proteomes" id="UP001497480"/>
    </source>
</evidence>
<keyword evidence="2" id="KW-1185">Reference proteome</keyword>
<sequence length="102" mass="11881">MINDYLGNPPSPHPNVDHDLRNFQLKLNSPYYGEGEGHEHDEDNVRRSLYLQGLEVNESGPIFLFYMTQVSQLWTICVVQHMINHTCFRPSDNKSKTHKLNL</sequence>